<evidence type="ECO:0000313" key="5">
    <source>
        <dbReference type="Proteomes" id="UP000053477"/>
    </source>
</evidence>
<evidence type="ECO:0000313" key="4">
    <source>
        <dbReference type="EMBL" id="KLO18280.1"/>
    </source>
</evidence>
<dbReference type="GO" id="GO:0009251">
    <property type="term" value="P:glucan catabolic process"/>
    <property type="evidence" value="ECO:0007669"/>
    <property type="project" value="TreeGrafter"/>
</dbReference>
<evidence type="ECO:0000259" key="3">
    <source>
        <dbReference type="PROSITE" id="PS51762"/>
    </source>
</evidence>
<dbReference type="PANTHER" id="PTHR10963:SF24">
    <property type="entry name" value="GLYCOSIDASE C21B10.07-RELATED"/>
    <property type="match status" value="1"/>
</dbReference>
<dbReference type="OrthoDB" id="192832at2759"/>
<dbReference type="InterPro" id="IPR000757">
    <property type="entry name" value="Beta-glucanase-like"/>
</dbReference>
<feature type="chain" id="PRO_5005202340" description="GH16 domain-containing protein" evidence="2">
    <location>
        <begin position="24"/>
        <end position="401"/>
    </location>
</feature>
<dbReference type="PROSITE" id="PS51762">
    <property type="entry name" value="GH16_2"/>
    <property type="match status" value="1"/>
</dbReference>
<dbReference type="InterPro" id="IPR050546">
    <property type="entry name" value="Glycosyl_Hydrlase_16"/>
</dbReference>
<dbReference type="Pfam" id="PF26113">
    <property type="entry name" value="GH16_XgeA"/>
    <property type="match status" value="1"/>
</dbReference>
<feature type="transmembrane region" description="Helical" evidence="1">
    <location>
        <begin position="375"/>
        <end position="396"/>
    </location>
</feature>
<dbReference type="Gene3D" id="2.60.120.200">
    <property type="match status" value="1"/>
</dbReference>
<accession>A0A0H2S1Q1</accession>
<proteinExistence type="predicted"/>
<keyword evidence="5" id="KW-1185">Reference proteome</keyword>
<keyword evidence="1" id="KW-0472">Membrane</keyword>
<keyword evidence="1" id="KW-0812">Transmembrane</keyword>
<feature type="signal peptide" evidence="2">
    <location>
        <begin position="1"/>
        <end position="23"/>
    </location>
</feature>
<reference evidence="4 5" key="1">
    <citation type="submission" date="2015-04" db="EMBL/GenBank/DDBJ databases">
        <title>Complete genome sequence of Schizopora paradoxa KUC8140, a cosmopolitan wood degrader in East Asia.</title>
        <authorList>
            <consortium name="DOE Joint Genome Institute"/>
            <person name="Min B."/>
            <person name="Park H."/>
            <person name="Jang Y."/>
            <person name="Kim J.-J."/>
            <person name="Kim K.H."/>
            <person name="Pangilinan J."/>
            <person name="Lipzen A."/>
            <person name="Riley R."/>
            <person name="Grigoriev I.V."/>
            <person name="Spatafora J.W."/>
            <person name="Choi I.-G."/>
        </authorList>
    </citation>
    <scope>NUCLEOTIDE SEQUENCE [LARGE SCALE GENOMIC DNA]</scope>
    <source>
        <strain evidence="4 5">KUC8140</strain>
    </source>
</reference>
<dbReference type="EMBL" id="KQ085896">
    <property type="protein sequence ID" value="KLO18280.1"/>
    <property type="molecule type" value="Genomic_DNA"/>
</dbReference>
<dbReference type="SUPFAM" id="SSF49899">
    <property type="entry name" value="Concanavalin A-like lectins/glucanases"/>
    <property type="match status" value="1"/>
</dbReference>
<dbReference type="CDD" id="cd02181">
    <property type="entry name" value="GH16_fungal_Lam16A_glucanase"/>
    <property type="match status" value="1"/>
</dbReference>
<evidence type="ECO:0000256" key="1">
    <source>
        <dbReference type="SAM" id="Phobius"/>
    </source>
</evidence>
<dbReference type="GO" id="GO:0004553">
    <property type="term" value="F:hydrolase activity, hydrolyzing O-glycosyl compounds"/>
    <property type="evidence" value="ECO:0007669"/>
    <property type="project" value="InterPro"/>
</dbReference>
<sequence>MLSTLSLAGVALGVANLLPFAAAQDPTYSMVFNHQGANFFNNWNFYDGWDVNNTGTVEFQTQDASQQLGLISLNSAGNTIIKVDNTTSGVGNASFLRPSVKILTDYTLSSGNLLLFDAVHMPFGCSVWPAFWSQGPAWPDDGEIDIMEGVNLQVKNDISLHTLDGCKHPDAGVQAFETGNLVSTDCFNQTDFNQGCIVEVATAGYGADFASAGGGVYAMLWNDTGLTFWFFQRGSIPADLPTTNPNPAGWGNPTAYYPQSSCDFNTFFKPQTFIIDITLCGNFAGQPNVFSQTCSGTCLDLVPIPTNFDDAYFEISYMRVFQQTNGSAPSTTPAGTALPTGGSGGVGTVTVTAASSGANGESTTTAKTGAALPSMSFSALTLGACLLLEIVAVGFVQGFRL</sequence>
<protein>
    <recommendedName>
        <fullName evidence="3">GH16 domain-containing protein</fullName>
    </recommendedName>
</protein>
<dbReference type="AlphaFoldDB" id="A0A0H2S1Q1"/>
<dbReference type="Proteomes" id="UP000053477">
    <property type="component" value="Unassembled WGS sequence"/>
</dbReference>
<dbReference type="STRING" id="27342.A0A0H2S1Q1"/>
<gene>
    <name evidence="4" type="ORF">SCHPADRAFT_936350</name>
</gene>
<feature type="domain" description="GH16" evidence="3">
    <location>
        <begin position="26"/>
        <end position="326"/>
    </location>
</feature>
<name>A0A0H2S1Q1_9AGAM</name>
<keyword evidence="2" id="KW-0732">Signal</keyword>
<dbReference type="PANTHER" id="PTHR10963">
    <property type="entry name" value="GLYCOSYL HYDROLASE-RELATED"/>
    <property type="match status" value="1"/>
</dbReference>
<organism evidence="4 5">
    <name type="scientific">Schizopora paradoxa</name>
    <dbReference type="NCBI Taxonomy" id="27342"/>
    <lineage>
        <taxon>Eukaryota</taxon>
        <taxon>Fungi</taxon>
        <taxon>Dikarya</taxon>
        <taxon>Basidiomycota</taxon>
        <taxon>Agaricomycotina</taxon>
        <taxon>Agaricomycetes</taxon>
        <taxon>Hymenochaetales</taxon>
        <taxon>Schizoporaceae</taxon>
        <taxon>Schizopora</taxon>
    </lineage>
</organism>
<dbReference type="InterPro" id="IPR013320">
    <property type="entry name" value="ConA-like_dom_sf"/>
</dbReference>
<dbReference type="InParanoid" id="A0A0H2S1Q1"/>
<evidence type="ECO:0000256" key="2">
    <source>
        <dbReference type="SAM" id="SignalP"/>
    </source>
</evidence>
<keyword evidence="1" id="KW-1133">Transmembrane helix</keyword>